<dbReference type="RefSeq" id="WP_223705029.1">
    <property type="nucleotide sequence ID" value="NZ_JAINUY010000002.1"/>
</dbReference>
<dbReference type="AlphaFoldDB" id="A0A9X1KPC8"/>
<gene>
    <name evidence="1" type="ORF">K6T82_05945</name>
</gene>
<accession>A0A9X1KPC8</accession>
<dbReference type="Proteomes" id="UP001139366">
    <property type="component" value="Unassembled WGS sequence"/>
</dbReference>
<evidence type="ECO:0000313" key="1">
    <source>
        <dbReference type="EMBL" id="MBZ4034299.1"/>
    </source>
</evidence>
<comment type="caution">
    <text evidence="1">The sequence shown here is derived from an EMBL/GenBank/DDBJ whole genome shotgun (WGS) entry which is preliminary data.</text>
</comment>
<dbReference type="EMBL" id="JAINUY010000002">
    <property type="protein sequence ID" value="MBZ4034299.1"/>
    <property type="molecule type" value="Genomic_DNA"/>
</dbReference>
<reference evidence="1 2" key="1">
    <citation type="journal article" date="2023" name="Antonie Van Leeuwenhoek">
        <title>Flavobacterium potami sp. nov., a multi-metal resistance genes harbouring bacterium isolated from shallow river silt.</title>
        <authorList>
            <person name="Li S."/>
            <person name="Mao S."/>
            <person name="Mu W."/>
            <person name="Guo B."/>
            <person name="Li C."/>
            <person name="Zhu Q."/>
            <person name="Hou X."/>
            <person name="Zhao Y."/>
            <person name="Wei S."/>
            <person name="Liu H."/>
            <person name="Liu A."/>
        </authorList>
    </citation>
    <scope>NUCLEOTIDE SEQUENCE [LARGE SCALE GENOMIC DNA]</scope>
    <source>
        <strain evidence="1 2">17A</strain>
    </source>
</reference>
<name>A0A9X1KPC8_9FLAO</name>
<organism evidence="1 2">
    <name type="scientific">Flavobacterium potami</name>
    <dbReference type="NCBI Taxonomy" id="2872310"/>
    <lineage>
        <taxon>Bacteria</taxon>
        <taxon>Pseudomonadati</taxon>
        <taxon>Bacteroidota</taxon>
        <taxon>Flavobacteriia</taxon>
        <taxon>Flavobacteriales</taxon>
        <taxon>Flavobacteriaceae</taxon>
        <taxon>Flavobacterium</taxon>
    </lineage>
</organism>
<proteinExistence type="predicted"/>
<sequence>MRKTLAEDRAAEIDNAVSAVKYYRDFLDDITTRLTTATETIKKMEIQHKEQVLLNQQLADEVQKFKRLKGKTS</sequence>
<evidence type="ECO:0000313" key="2">
    <source>
        <dbReference type="Proteomes" id="UP001139366"/>
    </source>
</evidence>
<protein>
    <submittedName>
        <fullName evidence="1">Uncharacterized protein</fullName>
    </submittedName>
</protein>
<keyword evidence="2" id="KW-1185">Reference proteome</keyword>